<dbReference type="EMBL" id="UFVR01000004">
    <property type="protein sequence ID" value="SUX44422.1"/>
    <property type="molecule type" value="Genomic_DNA"/>
</dbReference>
<dbReference type="Pfam" id="PF02625">
    <property type="entry name" value="XdhC_CoxI"/>
    <property type="match status" value="1"/>
</dbReference>
<protein>
    <submittedName>
        <fullName evidence="3">Xanthine dehydrogenase accessory protein XdhC</fullName>
    </submittedName>
</protein>
<reference evidence="3 4" key="1">
    <citation type="submission" date="2018-06" db="EMBL/GenBank/DDBJ databases">
        <authorList>
            <consortium name="Pathogen Informatics"/>
            <person name="Doyle S."/>
        </authorList>
    </citation>
    <scope>NUCLEOTIDE SEQUENCE [LARGE SCALE GENOMIC DNA]</scope>
    <source>
        <strain evidence="3 4">NCTC13532</strain>
    </source>
</reference>
<dbReference type="STRING" id="254.SAMN05421682_11911"/>
<dbReference type="Proteomes" id="UP000254282">
    <property type="component" value="Unassembled WGS sequence"/>
</dbReference>
<dbReference type="InterPro" id="IPR052698">
    <property type="entry name" value="MoCofactor_Util/Proc"/>
</dbReference>
<evidence type="ECO:0000259" key="1">
    <source>
        <dbReference type="Pfam" id="PF02625"/>
    </source>
</evidence>
<dbReference type="InterPro" id="IPR027051">
    <property type="entry name" value="XdhC_Rossmann_dom"/>
</dbReference>
<dbReference type="PANTHER" id="PTHR30388">
    <property type="entry name" value="ALDEHYDE OXIDOREDUCTASE MOLYBDENUM COFACTOR ASSEMBLY PROTEIN"/>
    <property type="match status" value="1"/>
</dbReference>
<feature type="domain" description="XdhC- CoxI" evidence="1">
    <location>
        <begin position="16"/>
        <end position="81"/>
    </location>
</feature>
<sequence length="372" mass="40810">MKEIKDIVKAYKKAHNDGLKTALATVVKVEGSSYRQAGARMLVTEDGQLTGAISGGCLEGDALRKAVLAIHQKSKKLVTYDTSNPDDVEFGVQLGCNGIVHILFEYIDESCAQNPIHLLERSIENRMASIVITSFSIENRSMQIGTVGLMNNHKVTLLTSDFITDTELQNLSLQVLEKKQSVLSKISSSEILLQYISPQTTLLIAGAGNDVKPLVETAYILGWKTIVADGRATHALKKRFPTASEVILSKPEEIIHTIEIDEATVFVLMTHNYNYDLALLKLIIDQPTQYIGLLGPKTKLNRMLEDLKNDGIGVGEKELSKLYGPVGMDIGAETSEEIAISVIAEIKAVLSGKKGLSLRDKKEKIHTDIIRI</sequence>
<dbReference type="Pfam" id="PF13478">
    <property type="entry name" value="XdhC_C"/>
    <property type="match status" value="1"/>
</dbReference>
<evidence type="ECO:0000259" key="2">
    <source>
        <dbReference type="Pfam" id="PF13478"/>
    </source>
</evidence>
<feature type="domain" description="XdhC Rossmann" evidence="2">
    <location>
        <begin position="202"/>
        <end position="346"/>
    </location>
</feature>
<gene>
    <name evidence="3" type="ORF">NCTC13532_00805</name>
</gene>
<evidence type="ECO:0000313" key="3">
    <source>
        <dbReference type="EMBL" id="SUX44422.1"/>
    </source>
</evidence>
<evidence type="ECO:0000313" key="4">
    <source>
        <dbReference type="Proteomes" id="UP000254282"/>
    </source>
</evidence>
<name>A0A381FE57_9FLAO</name>
<accession>A0A381FE57</accession>
<dbReference type="RefSeq" id="WP_115619328.1">
    <property type="nucleotide sequence ID" value="NZ_UFVR01000004.1"/>
</dbReference>
<proteinExistence type="predicted"/>
<dbReference type="InterPro" id="IPR003777">
    <property type="entry name" value="XdhC_CoxI"/>
</dbReference>
<dbReference type="Gene3D" id="3.40.50.720">
    <property type="entry name" value="NAD(P)-binding Rossmann-like Domain"/>
    <property type="match status" value="1"/>
</dbReference>
<organism evidence="3 4">
    <name type="scientific">Chryseobacterium indoltheticum</name>
    <dbReference type="NCBI Taxonomy" id="254"/>
    <lineage>
        <taxon>Bacteria</taxon>
        <taxon>Pseudomonadati</taxon>
        <taxon>Bacteroidota</taxon>
        <taxon>Flavobacteriia</taxon>
        <taxon>Flavobacteriales</taxon>
        <taxon>Weeksellaceae</taxon>
        <taxon>Chryseobacterium group</taxon>
        <taxon>Chryseobacterium</taxon>
    </lineage>
</organism>
<dbReference type="AlphaFoldDB" id="A0A381FE57"/>
<dbReference type="PANTHER" id="PTHR30388:SF6">
    <property type="entry name" value="XANTHINE DEHYDROGENASE SUBUNIT A-RELATED"/>
    <property type="match status" value="1"/>
</dbReference>